<gene>
    <name evidence="1" type="ORF">PMACD_LOCUS257</name>
</gene>
<protein>
    <submittedName>
        <fullName evidence="1">Uncharacterized protein</fullName>
    </submittedName>
</protein>
<proteinExistence type="predicted"/>
<organism evidence="1 2">
    <name type="scientific">Pieris macdunnoughi</name>
    <dbReference type="NCBI Taxonomy" id="345717"/>
    <lineage>
        <taxon>Eukaryota</taxon>
        <taxon>Metazoa</taxon>
        <taxon>Ecdysozoa</taxon>
        <taxon>Arthropoda</taxon>
        <taxon>Hexapoda</taxon>
        <taxon>Insecta</taxon>
        <taxon>Pterygota</taxon>
        <taxon>Neoptera</taxon>
        <taxon>Endopterygota</taxon>
        <taxon>Lepidoptera</taxon>
        <taxon>Glossata</taxon>
        <taxon>Ditrysia</taxon>
        <taxon>Papilionoidea</taxon>
        <taxon>Pieridae</taxon>
        <taxon>Pierinae</taxon>
        <taxon>Pieris</taxon>
    </lineage>
</organism>
<comment type="caution">
    <text evidence="1">The sequence shown here is derived from an EMBL/GenBank/DDBJ whole genome shotgun (WGS) entry which is preliminary data.</text>
</comment>
<keyword evidence="2" id="KW-1185">Reference proteome</keyword>
<dbReference type="AlphaFoldDB" id="A0A821L2R2"/>
<accession>A0A821L2R2</accession>
<evidence type="ECO:0000313" key="1">
    <source>
        <dbReference type="EMBL" id="CAF4744584.1"/>
    </source>
</evidence>
<dbReference type="Proteomes" id="UP000663880">
    <property type="component" value="Unassembled WGS sequence"/>
</dbReference>
<name>A0A821L2R2_9NEOP</name>
<evidence type="ECO:0000313" key="2">
    <source>
        <dbReference type="Proteomes" id="UP000663880"/>
    </source>
</evidence>
<reference evidence="1" key="1">
    <citation type="submission" date="2021-02" db="EMBL/GenBank/DDBJ databases">
        <authorList>
            <person name="Steward A R."/>
        </authorList>
    </citation>
    <scope>NUCLEOTIDE SEQUENCE</scope>
</reference>
<sequence>MLIYTEHRALHHSLAPSCKQTRRGQWLPATPRARRAAVPTTTPFNREVHALFLAFHETSNAALTELARTLSLNGGIYF</sequence>
<dbReference type="EMBL" id="CAJOBZ010000001">
    <property type="protein sequence ID" value="CAF4744584.1"/>
    <property type="molecule type" value="Genomic_DNA"/>
</dbReference>